<dbReference type="Proteomes" id="UP001341840">
    <property type="component" value="Unassembled WGS sequence"/>
</dbReference>
<proteinExistence type="inferred from homology"/>
<dbReference type="Gene3D" id="1.10.110.10">
    <property type="entry name" value="Plant lipid-transfer and hydrophobic proteins"/>
    <property type="match status" value="1"/>
</dbReference>
<feature type="chain" id="PRO_5046434007" description="Hydrophobic seed protein domain-containing protein" evidence="2">
    <location>
        <begin position="23"/>
        <end position="133"/>
    </location>
</feature>
<dbReference type="InterPro" id="IPR036312">
    <property type="entry name" value="Bifun_inhib/LTP/seed_sf"/>
</dbReference>
<comment type="similarity">
    <text evidence="1">Belongs to the plant LTP family. PEARLI1 subfamily.</text>
</comment>
<reference evidence="4 5" key="1">
    <citation type="journal article" date="2023" name="Plants (Basel)">
        <title>Bridging the Gap: Combining Genomics and Transcriptomics Approaches to Understand Stylosanthes scabra, an Orphan Legume from the Brazilian Caatinga.</title>
        <authorList>
            <person name="Ferreira-Neto J.R.C."/>
            <person name="da Silva M.D."/>
            <person name="Binneck E."/>
            <person name="de Melo N.F."/>
            <person name="da Silva R.H."/>
            <person name="de Melo A.L.T.M."/>
            <person name="Pandolfi V."/>
            <person name="Bustamante F.O."/>
            <person name="Brasileiro-Vidal A.C."/>
            <person name="Benko-Iseppon A.M."/>
        </authorList>
    </citation>
    <scope>NUCLEOTIDE SEQUENCE [LARGE SCALE GENOMIC DNA]</scope>
    <source>
        <tissue evidence="4">Leaves</tissue>
    </source>
</reference>
<evidence type="ECO:0000256" key="1">
    <source>
        <dbReference type="ARBA" id="ARBA00008965"/>
    </source>
</evidence>
<gene>
    <name evidence="4" type="ORF">PIB30_043117</name>
</gene>
<evidence type="ECO:0000313" key="5">
    <source>
        <dbReference type="Proteomes" id="UP001341840"/>
    </source>
</evidence>
<dbReference type="SUPFAM" id="SSF47699">
    <property type="entry name" value="Bifunctional inhibitor/lipid-transfer protein/seed storage 2S albumin"/>
    <property type="match status" value="1"/>
</dbReference>
<dbReference type="InterPro" id="IPR051636">
    <property type="entry name" value="Plant_LTP/defense-related"/>
</dbReference>
<evidence type="ECO:0000256" key="2">
    <source>
        <dbReference type="SAM" id="SignalP"/>
    </source>
</evidence>
<sequence>MGSNNSLASILALLLLFSTTTTMNMVSSQTLLPPMATPPSPPPPPVSCPLNSIKLAACADFLGIISVTVGSPPSGGECCSALGGLGSLEAAFCLCNVVNIFNLILPNTTLAISGVLNNCGTGYNSSNFQCQLT</sequence>
<protein>
    <recommendedName>
        <fullName evidence="3">Hydrophobic seed protein domain-containing protein</fullName>
    </recommendedName>
</protein>
<evidence type="ECO:0000313" key="4">
    <source>
        <dbReference type="EMBL" id="MED6171694.1"/>
    </source>
</evidence>
<keyword evidence="5" id="KW-1185">Reference proteome</keyword>
<name>A0ABU6VDV6_9FABA</name>
<dbReference type="EMBL" id="JASCZI010151284">
    <property type="protein sequence ID" value="MED6171694.1"/>
    <property type="molecule type" value="Genomic_DNA"/>
</dbReference>
<comment type="caution">
    <text evidence="4">The sequence shown here is derived from an EMBL/GenBank/DDBJ whole genome shotgun (WGS) entry which is preliminary data.</text>
</comment>
<accession>A0ABU6VDV6</accession>
<dbReference type="InterPro" id="IPR027923">
    <property type="entry name" value="Hydrophob_seed_dom"/>
</dbReference>
<feature type="signal peptide" evidence="2">
    <location>
        <begin position="1"/>
        <end position="22"/>
    </location>
</feature>
<organism evidence="4 5">
    <name type="scientific">Stylosanthes scabra</name>
    <dbReference type="NCBI Taxonomy" id="79078"/>
    <lineage>
        <taxon>Eukaryota</taxon>
        <taxon>Viridiplantae</taxon>
        <taxon>Streptophyta</taxon>
        <taxon>Embryophyta</taxon>
        <taxon>Tracheophyta</taxon>
        <taxon>Spermatophyta</taxon>
        <taxon>Magnoliopsida</taxon>
        <taxon>eudicotyledons</taxon>
        <taxon>Gunneridae</taxon>
        <taxon>Pentapetalae</taxon>
        <taxon>rosids</taxon>
        <taxon>fabids</taxon>
        <taxon>Fabales</taxon>
        <taxon>Fabaceae</taxon>
        <taxon>Papilionoideae</taxon>
        <taxon>50 kb inversion clade</taxon>
        <taxon>dalbergioids sensu lato</taxon>
        <taxon>Dalbergieae</taxon>
        <taxon>Pterocarpus clade</taxon>
        <taxon>Stylosanthes</taxon>
    </lineage>
</organism>
<dbReference type="PANTHER" id="PTHR31731">
    <property type="match status" value="1"/>
</dbReference>
<feature type="domain" description="Hydrophobic seed protein" evidence="3">
    <location>
        <begin position="48"/>
        <end position="130"/>
    </location>
</feature>
<keyword evidence="2" id="KW-0732">Signal</keyword>
<evidence type="ECO:0000259" key="3">
    <source>
        <dbReference type="Pfam" id="PF14547"/>
    </source>
</evidence>
<dbReference type="Pfam" id="PF14547">
    <property type="entry name" value="Hydrophob_seed"/>
    <property type="match status" value="1"/>
</dbReference>